<evidence type="ECO:0000313" key="1">
    <source>
        <dbReference type="EMBL" id="QYA18586.1"/>
    </source>
</evidence>
<accession>A0A8F8KPB4</accession>
<dbReference type="EMBL" id="MZ420154">
    <property type="protein sequence ID" value="QYA18586.1"/>
    <property type="molecule type" value="Genomic_DNA"/>
</dbReference>
<reference evidence="1" key="1">
    <citation type="submission" date="2021-06" db="EMBL/GenBank/DDBJ databases">
        <authorList>
            <person name="Rolland C."/>
        </authorList>
    </citation>
    <scope>NUCLEOTIDE SEQUENCE</scope>
    <source>
        <strain evidence="1">347.936635</strain>
    </source>
</reference>
<organism evidence="1">
    <name type="scientific">Clandestinovirus</name>
    <dbReference type="NCBI Taxonomy" id="2831644"/>
    <lineage>
        <taxon>Viruses</taxon>
    </lineage>
</organism>
<sequence length="722" mass="82713">MFANNRFAVVDATVSEQNAYTLFPGYDMYTFAIFDNNLTKDKFLITLATPLYIVTFGANGAVSESHYDGKISDLLLKAGYEDPNVLLKCRRNNIQKNKSKPPTSCETRFATIATPSDLVDYNQSKLGLLQSFAITEHLDSWPSIVMRLMTSSTFSCVLFSSNIGRRITWDSARSSLKVQTKDDQLFFDKFTSFCSYVNTVQGTIDKVSIETASYEILIHTVPPVILDVDSIKNSAGIYTYYKFDRHIPLWDQVQQTFFSQQPDDKLLGIAKYKDIHIPIYAIPSSRAINVPKAWCSSESTYECLEVKYKEYEGDKIVNLDRLSGDGGCAAYRKNDIGAGTLLLELAKDLARYVLQATKLELDDLSTVECKDDKYTSVSLPLVSYLKKQKTWYETKDIKPTENHKYERVKRVLETKMEHLKTSIHLLQLDMNENADKNLSEFDFILAALDSSVSALALQANLVKFVFNMIFFLDMNMSDSFMSIVDMQWAKDTDNFGASDFWYDNEEEEEPTPGTIRSDALALTKYIVEPVNLHRILASILIPNAANITSFDQLMVGLQSVNFDHIQTIDSLAQRYGPITASLILFIYTCLMEMYYSNEPNEYYEFKNTFTRVGQLSKAFRDEHVDMLSRIEQYPNDEDTMRQFLASLYDEGCKSIFIPMKKFLVDNFGYAHILFFDRFITSAWDITSDEKRNDLKRKNSDEVSEEQPTKYGKFDLTPFMMDD</sequence>
<proteinExistence type="predicted"/>
<gene>
    <name evidence="1" type="ORF">KOM_12_317</name>
</gene>
<protein>
    <submittedName>
        <fullName evidence="1">Uncharacterized protein</fullName>
    </submittedName>
</protein>
<name>A0A8F8KPB4_9VIRU</name>